<dbReference type="InterPro" id="IPR032808">
    <property type="entry name" value="DoxX"/>
</dbReference>
<evidence type="ECO:0000256" key="2">
    <source>
        <dbReference type="ARBA" id="ARBA00022692"/>
    </source>
</evidence>
<dbReference type="Gene3D" id="1.20.120.20">
    <property type="entry name" value="Apolipoprotein"/>
    <property type="match status" value="1"/>
</dbReference>
<accession>A0ABX8CIL5</accession>
<keyword evidence="4" id="KW-0472">Membrane</keyword>
<evidence type="ECO:0000256" key="1">
    <source>
        <dbReference type="ARBA" id="ARBA00004141"/>
    </source>
</evidence>
<gene>
    <name evidence="5" type="ORF">KHQ06_26220</name>
</gene>
<evidence type="ECO:0000313" key="6">
    <source>
        <dbReference type="Proteomes" id="UP000683310"/>
    </source>
</evidence>
<keyword evidence="3" id="KW-1133">Transmembrane helix</keyword>
<evidence type="ECO:0000256" key="4">
    <source>
        <dbReference type="ARBA" id="ARBA00023136"/>
    </source>
</evidence>
<dbReference type="EMBL" id="CP074371">
    <property type="protein sequence ID" value="QVI19803.1"/>
    <property type="molecule type" value="Genomic_DNA"/>
</dbReference>
<protein>
    <submittedName>
        <fullName evidence="5">DoxX family protein</fullName>
    </submittedName>
</protein>
<evidence type="ECO:0000256" key="3">
    <source>
        <dbReference type="ARBA" id="ARBA00022989"/>
    </source>
</evidence>
<reference evidence="5 6" key="1">
    <citation type="submission" date="2021-04" db="EMBL/GenBank/DDBJ databases">
        <title>Nocardia tengchongensis.</title>
        <authorList>
            <person name="Zhuang k."/>
            <person name="Ran Y."/>
            <person name="Li W."/>
        </authorList>
    </citation>
    <scope>NUCLEOTIDE SEQUENCE [LARGE SCALE GENOMIC DNA]</scope>
    <source>
        <strain evidence="5 6">CFH S0057</strain>
    </source>
</reference>
<name>A0ABX8CIL5_9NOCA</name>
<keyword evidence="6" id="KW-1185">Reference proteome</keyword>
<dbReference type="RefSeq" id="WP_213555834.1">
    <property type="nucleotide sequence ID" value="NZ_JBHZDI010000181.1"/>
</dbReference>
<evidence type="ECO:0000313" key="5">
    <source>
        <dbReference type="EMBL" id="QVI19803.1"/>
    </source>
</evidence>
<dbReference type="Proteomes" id="UP000683310">
    <property type="component" value="Chromosome"/>
</dbReference>
<sequence length="265" mass="27467">MLMRRIARPLLAAPFVVDGATALAFPGPRVKAVDVFVQGVGRRLPQHVADRLNSDPEMAVRANAGAQVVAGTLLALGKVPRPAAVVLAVTVIPSVVTEQDFWAEPDPERKAAKRIAFLKDVGLLGGLLIASGDTAGRPSLGWRGRRAAERASAAVAATLPIGTSTGAGEALREHIQDAVYQLQALSGAAATRGAELAETARARGGEIAETAMEYAAEVGDTLTERAGGLADSAKEQAADIADAAKERGTDCAGKVRRRAARLVQE</sequence>
<comment type="subcellular location">
    <subcellularLocation>
        <location evidence="1">Membrane</location>
        <topology evidence="1">Multi-pass membrane protein</topology>
    </subcellularLocation>
</comment>
<keyword evidence="2" id="KW-0812">Transmembrane</keyword>
<proteinExistence type="predicted"/>
<dbReference type="Pfam" id="PF07681">
    <property type="entry name" value="DoxX"/>
    <property type="match status" value="1"/>
</dbReference>
<organism evidence="5 6">
    <name type="scientific">Nocardia tengchongensis</name>
    <dbReference type="NCBI Taxonomy" id="2055889"/>
    <lineage>
        <taxon>Bacteria</taxon>
        <taxon>Bacillati</taxon>
        <taxon>Actinomycetota</taxon>
        <taxon>Actinomycetes</taxon>
        <taxon>Mycobacteriales</taxon>
        <taxon>Nocardiaceae</taxon>
        <taxon>Nocardia</taxon>
    </lineage>
</organism>